<feature type="compositionally biased region" description="Polar residues" evidence="1">
    <location>
        <begin position="1"/>
        <end position="12"/>
    </location>
</feature>
<protein>
    <submittedName>
        <fullName evidence="2">Str. FM013</fullName>
    </submittedName>
</protein>
<dbReference type="Proteomes" id="UP000053732">
    <property type="component" value="Unassembled WGS sequence"/>
</dbReference>
<accession>A0A0G4NSV6</accession>
<evidence type="ECO:0000313" key="2">
    <source>
        <dbReference type="EMBL" id="CRL17205.1"/>
    </source>
</evidence>
<gene>
    <name evidence="2" type="ORF">PCAMFM013_S001g000165</name>
</gene>
<proteinExistence type="predicted"/>
<keyword evidence="3" id="KW-1185">Reference proteome</keyword>
<sequence length="96" mass="10303">MPAAVSSYTRSCKASAKPLEKESSRPRYCRGTATLHMASAHIPVAATTIWHAERQKSDFDVRLAGVPRALAECVTECLAESKHNLGDAVHPTAVSV</sequence>
<feature type="region of interest" description="Disordered" evidence="1">
    <location>
        <begin position="1"/>
        <end position="25"/>
    </location>
</feature>
<dbReference type="EMBL" id="HG793134">
    <property type="protein sequence ID" value="CRL17205.1"/>
    <property type="molecule type" value="Genomic_DNA"/>
</dbReference>
<organism evidence="2 3">
    <name type="scientific">Penicillium camemberti (strain FM 013)</name>
    <dbReference type="NCBI Taxonomy" id="1429867"/>
    <lineage>
        <taxon>Eukaryota</taxon>
        <taxon>Fungi</taxon>
        <taxon>Dikarya</taxon>
        <taxon>Ascomycota</taxon>
        <taxon>Pezizomycotina</taxon>
        <taxon>Eurotiomycetes</taxon>
        <taxon>Eurotiomycetidae</taxon>
        <taxon>Eurotiales</taxon>
        <taxon>Aspergillaceae</taxon>
        <taxon>Penicillium</taxon>
    </lineage>
</organism>
<evidence type="ECO:0000313" key="3">
    <source>
        <dbReference type="Proteomes" id="UP000053732"/>
    </source>
</evidence>
<name>A0A0G4NSV6_PENC3</name>
<reference evidence="2 3" key="1">
    <citation type="journal article" date="2014" name="Nat. Commun.">
        <title>Multiple recent horizontal transfers of a large genomic region in cheese making fungi.</title>
        <authorList>
            <person name="Cheeseman K."/>
            <person name="Ropars J."/>
            <person name="Renault P."/>
            <person name="Dupont J."/>
            <person name="Gouzy J."/>
            <person name="Branca A."/>
            <person name="Abraham A.L."/>
            <person name="Ceppi M."/>
            <person name="Conseiller E."/>
            <person name="Debuchy R."/>
            <person name="Malagnac F."/>
            <person name="Goarin A."/>
            <person name="Silar P."/>
            <person name="Lacoste S."/>
            <person name="Sallet E."/>
            <person name="Bensimon A."/>
            <person name="Giraud T."/>
            <person name="Brygoo Y."/>
        </authorList>
    </citation>
    <scope>NUCLEOTIDE SEQUENCE [LARGE SCALE GENOMIC DNA]</scope>
    <source>
        <strain evidence="3">FM 013</strain>
    </source>
</reference>
<evidence type="ECO:0000256" key="1">
    <source>
        <dbReference type="SAM" id="MobiDB-lite"/>
    </source>
</evidence>
<dbReference type="AlphaFoldDB" id="A0A0G4NSV6"/>